<name>A0A382R4M7_9ZZZZ</name>
<evidence type="ECO:0000259" key="1">
    <source>
        <dbReference type="Pfam" id="PF00542"/>
    </source>
</evidence>
<feature type="domain" description="Large ribosomal subunit protein bL12 C-terminal" evidence="1">
    <location>
        <begin position="1"/>
        <end position="23"/>
    </location>
</feature>
<dbReference type="Pfam" id="PF00542">
    <property type="entry name" value="Ribosomal_L12"/>
    <property type="match status" value="1"/>
</dbReference>
<proteinExistence type="predicted"/>
<sequence>VSKDEAEETQKKLEAVGAKIELK</sequence>
<organism evidence="2">
    <name type="scientific">marine metagenome</name>
    <dbReference type="NCBI Taxonomy" id="408172"/>
    <lineage>
        <taxon>unclassified sequences</taxon>
        <taxon>metagenomes</taxon>
        <taxon>ecological metagenomes</taxon>
    </lineage>
</organism>
<evidence type="ECO:0000313" key="2">
    <source>
        <dbReference type="EMBL" id="SVC92699.1"/>
    </source>
</evidence>
<dbReference type="SUPFAM" id="SSF54736">
    <property type="entry name" value="ClpS-like"/>
    <property type="match status" value="1"/>
</dbReference>
<dbReference type="InterPro" id="IPR014719">
    <property type="entry name" value="Ribosomal_bL12_C/ClpS-like"/>
</dbReference>
<protein>
    <recommendedName>
        <fullName evidence="1">Large ribosomal subunit protein bL12 C-terminal domain-containing protein</fullName>
    </recommendedName>
</protein>
<dbReference type="AlphaFoldDB" id="A0A382R4M7"/>
<dbReference type="InterPro" id="IPR013823">
    <property type="entry name" value="Ribosomal_bL12_C"/>
</dbReference>
<dbReference type="GO" id="GO:0003735">
    <property type="term" value="F:structural constituent of ribosome"/>
    <property type="evidence" value="ECO:0007669"/>
    <property type="project" value="InterPro"/>
</dbReference>
<feature type="non-terminal residue" evidence="2">
    <location>
        <position position="1"/>
    </location>
</feature>
<reference evidence="2" key="1">
    <citation type="submission" date="2018-05" db="EMBL/GenBank/DDBJ databases">
        <authorList>
            <person name="Lanie J.A."/>
            <person name="Ng W.-L."/>
            <person name="Kazmierczak K.M."/>
            <person name="Andrzejewski T.M."/>
            <person name="Davidsen T.M."/>
            <person name="Wayne K.J."/>
            <person name="Tettelin H."/>
            <person name="Glass J.I."/>
            <person name="Rusch D."/>
            <person name="Podicherti R."/>
            <person name="Tsui H.-C.T."/>
            <person name="Winkler M.E."/>
        </authorList>
    </citation>
    <scope>NUCLEOTIDE SEQUENCE</scope>
</reference>
<dbReference type="GO" id="GO:0006412">
    <property type="term" value="P:translation"/>
    <property type="evidence" value="ECO:0007669"/>
    <property type="project" value="InterPro"/>
</dbReference>
<accession>A0A382R4M7</accession>
<gene>
    <name evidence="2" type="ORF">METZ01_LOCUS345553</name>
</gene>
<dbReference type="EMBL" id="UINC01119113">
    <property type="protein sequence ID" value="SVC92699.1"/>
    <property type="molecule type" value="Genomic_DNA"/>
</dbReference>